<dbReference type="SUPFAM" id="SSF54171">
    <property type="entry name" value="DNA-binding domain"/>
    <property type="match status" value="2"/>
</dbReference>
<dbReference type="Pfam" id="PF00847">
    <property type="entry name" value="AP2"/>
    <property type="match status" value="2"/>
</dbReference>
<dbReference type="InterPro" id="IPR016177">
    <property type="entry name" value="DNA-bd_dom_sf"/>
</dbReference>
<reference evidence="10 11" key="1">
    <citation type="journal article" date="2023" name="G3 (Bethesda)">
        <title>A haplotype-resolved chromosome-scale genome for Quercus rubra L. provides insights into the genetics of adaptive traits for red oak species.</title>
        <authorList>
            <person name="Kapoor B."/>
            <person name="Jenkins J."/>
            <person name="Schmutz J."/>
            <person name="Zhebentyayeva T."/>
            <person name="Kuelheim C."/>
            <person name="Coggeshall M."/>
            <person name="Heim C."/>
            <person name="Lasky J.R."/>
            <person name="Leites L."/>
            <person name="Islam-Faridi N."/>
            <person name="Romero-Severson J."/>
            <person name="DeLeo V.L."/>
            <person name="Lucas S.M."/>
            <person name="Lazic D."/>
            <person name="Gailing O."/>
            <person name="Carlson J."/>
            <person name="Staton M."/>
        </authorList>
    </citation>
    <scope>NUCLEOTIDE SEQUENCE [LARGE SCALE GENOMIC DNA]</scope>
    <source>
        <strain evidence="10">Pseudo-F2</strain>
    </source>
</reference>
<protein>
    <recommendedName>
        <fullName evidence="9">AP2/ERF domain-containing protein</fullName>
    </recommendedName>
</protein>
<evidence type="ECO:0000256" key="4">
    <source>
        <dbReference type="ARBA" id="ARBA00023125"/>
    </source>
</evidence>
<dbReference type="GO" id="GO:0003700">
    <property type="term" value="F:DNA-binding transcription factor activity"/>
    <property type="evidence" value="ECO:0007669"/>
    <property type="project" value="InterPro"/>
</dbReference>
<evidence type="ECO:0000256" key="8">
    <source>
        <dbReference type="ARBA" id="ARBA00037973"/>
    </source>
</evidence>
<sequence>MFTGAWRSNQKSRWRVEAHATSVEGHICSVGRSVVDEAVMAVRVYGHDLEVRESEAARGIFPKTTEARGTASGDRISWFFLRETEEHACVVGFFKRRLDLHRFVRCSSEAATEFPWELRDAVDPDLKEGMGTVVDLSSSATTVKRSSRFRGVSRHRWTGRFEAHLWDKLSWNITQKKKGKQVYLGAYDEEESAARAYDLAAIKYCGTTTFTNFPTEIEIMQSVTKEEYLATLRRKSSGFSRGVSKYRGVARHHNNGRWEARIGRVFGNKYLYLGTYSTQEEAARAYDTAAIEYRGINAVTNFDLSTDIGWLKPGPNASLATHERQAIPEPQTVASPSNYNPKEESKSLIFHTNPLVTGYLKSPQKQDIFESKIPISSINKSSSPSALGLLLRSSIGSDDDFCGIFYDGIGDIPFVCNSNEDSIELQERGLDFIL</sequence>
<dbReference type="GO" id="GO:0003677">
    <property type="term" value="F:DNA binding"/>
    <property type="evidence" value="ECO:0007669"/>
    <property type="project" value="UniProtKB-KW"/>
</dbReference>
<evidence type="ECO:0000259" key="9">
    <source>
        <dbReference type="PROSITE" id="PS51032"/>
    </source>
</evidence>
<evidence type="ECO:0000313" key="11">
    <source>
        <dbReference type="Proteomes" id="UP001324115"/>
    </source>
</evidence>
<comment type="subcellular location">
    <subcellularLocation>
        <location evidence="1">Nucleus</location>
    </subcellularLocation>
</comment>
<keyword evidence="11" id="KW-1185">Reference proteome</keyword>
<gene>
    <name evidence="10" type="ORF">RGQ29_012475</name>
</gene>
<comment type="caution">
    <text evidence="10">The sequence shown here is derived from an EMBL/GenBank/DDBJ whole genome shotgun (WGS) entry which is preliminary data.</text>
</comment>
<evidence type="ECO:0000256" key="1">
    <source>
        <dbReference type="ARBA" id="ARBA00004123"/>
    </source>
</evidence>
<keyword evidence="4" id="KW-0238">DNA-binding</keyword>
<keyword evidence="5" id="KW-0010">Activator</keyword>
<feature type="domain" description="AP2/ERF" evidence="9">
    <location>
        <begin position="148"/>
        <end position="214"/>
    </location>
</feature>
<dbReference type="CDD" id="cd00018">
    <property type="entry name" value="AP2"/>
    <property type="match status" value="2"/>
</dbReference>
<dbReference type="PANTHER" id="PTHR32467">
    <property type="entry name" value="AP2-LIKE ETHYLENE-RESPONSIVE TRANSCRIPTION FACTOR"/>
    <property type="match status" value="1"/>
</dbReference>
<comment type="similarity">
    <text evidence="8">Belongs to the AP2/ERF transcription factor family. AP2 subfamily.</text>
</comment>
<evidence type="ECO:0000256" key="2">
    <source>
        <dbReference type="ARBA" id="ARBA00022737"/>
    </source>
</evidence>
<dbReference type="SMART" id="SM00380">
    <property type="entry name" value="AP2"/>
    <property type="match status" value="2"/>
</dbReference>
<dbReference type="GO" id="GO:0005634">
    <property type="term" value="C:nucleus"/>
    <property type="evidence" value="ECO:0007669"/>
    <property type="project" value="UniProtKB-SubCell"/>
</dbReference>
<dbReference type="Proteomes" id="UP001324115">
    <property type="component" value="Unassembled WGS sequence"/>
</dbReference>
<keyword evidence="2" id="KW-0677">Repeat</keyword>
<name>A0AAN7G1C5_QUERU</name>
<dbReference type="Gene3D" id="3.30.730.10">
    <property type="entry name" value="AP2/ERF domain"/>
    <property type="match status" value="2"/>
</dbReference>
<dbReference type="InterPro" id="IPR001471">
    <property type="entry name" value="AP2/ERF_dom"/>
</dbReference>
<dbReference type="FunFam" id="3.30.730.10:FF:000004">
    <property type="entry name" value="AP2-like ethylene-responsive transcription factor"/>
    <property type="match status" value="1"/>
</dbReference>
<dbReference type="AlphaFoldDB" id="A0AAN7G1C5"/>
<evidence type="ECO:0000313" key="10">
    <source>
        <dbReference type="EMBL" id="KAK4603975.1"/>
    </source>
</evidence>
<accession>A0AAN7G1C5</accession>
<dbReference type="FunFam" id="3.30.730.10:FF:000002">
    <property type="entry name" value="AP2-like ethylene-responsive transcription factor"/>
    <property type="match status" value="1"/>
</dbReference>
<feature type="domain" description="AP2/ERF" evidence="9">
    <location>
        <begin position="245"/>
        <end position="303"/>
    </location>
</feature>
<keyword evidence="3" id="KW-0805">Transcription regulation</keyword>
<dbReference type="PANTHER" id="PTHR32467:SF81">
    <property type="entry name" value="OS06G0145700 PROTEIN"/>
    <property type="match status" value="1"/>
</dbReference>
<keyword evidence="7" id="KW-0539">Nucleus</keyword>
<evidence type="ECO:0000256" key="6">
    <source>
        <dbReference type="ARBA" id="ARBA00023163"/>
    </source>
</evidence>
<organism evidence="10 11">
    <name type="scientific">Quercus rubra</name>
    <name type="common">Northern red oak</name>
    <name type="synonym">Quercus borealis</name>
    <dbReference type="NCBI Taxonomy" id="3512"/>
    <lineage>
        <taxon>Eukaryota</taxon>
        <taxon>Viridiplantae</taxon>
        <taxon>Streptophyta</taxon>
        <taxon>Embryophyta</taxon>
        <taxon>Tracheophyta</taxon>
        <taxon>Spermatophyta</taxon>
        <taxon>Magnoliopsida</taxon>
        <taxon>eudicotyledons</taxon>
        <taxon>Gunneridae</taxon>
        <taxon>Pentapetalae</taxon>
        <taxon>rosids</taxon>
        <taxon>fabids</taxon>
        <taxon>Fagales</taxon>
        <taxon>Fagaceae</taxon>
        <taxon>Quercus</taxon>
    </lineage>
</organism>
<evidence type="ECO:0000256" key="5">
    <source>
        <dbReference type="ARBA" id="ARBA00023159"/>
    </source>
</evidence>
<evidence type="ECO:0000256" key="7">
    <source>
        <dbReference type="ARBA" id="ARBA00023242"/>
    </source>
</evidence>
<dbReference type="PROSITE" id="PS51032">
    <property type="entry name" value="AP2_ERF"/>
    <property type="match status" value="2"/>
</dbReference>
<keyword evidence="6" id="KW-0804">Transcription</keyword>
<evidence type="ECO:0000256" key="3">
    <source>
        <dbReference type="ARBA" id="ARBA00023015"/>
    </source>
</evidence>
<dbReference type="EMBL" id="JAXUIC010000002">
    <property type="protein sequence ID" value="KAK4603975.1"/>
    <property type="molecule type" value="Genomic_DNA"/>
</dbReference>
<proteinExistence type="inferred from homology"/>
<dbReference type="PRINTS" id="PR00367">
    <property type="entry name" value="ETHRSPELEMNT"/>
</dbReference>
<dbReference type="InterPro" id="IPR036955">
    <property type="entry name" value="AP2/ERF_dom_sf"/>
</dbReference>